<keyword evidence="9" id="KW-1185">Reference proteome</keyword>
<dbReference type="Proteomes" id="UP000003394">
    <property type="component" value="Unassembled WGS sequence"/>
</dbReference>
<evidence type="ECO:0000313" key="8">
    <source>
        <dbReference type="EMBL" id="EEF16095.1"/>
    </source>
</evidence>
<dbReference type="InterPro" id="IPR006665">
    <property type="entry name" value="OmpA-like"/>
</dbReference>
<feature type="domain" description="OmpA-like" evidence="7">
    <location>
        <begin position="130"/>
        <end position="251"/>
    </location>
</feature>
<protein>
    <submittedName>
        <fullName evidence="8">Lipoprotein Plp4</fullName>
    </submittedName>
</protein>
<gene>
    <name evidence="8" type="primary">plpD</name>
    <name evidence="8" type="ORF">AM202_0049</name>
</gene>
<evidence type="ECO:0000313" key="9">
    <source>
        <dbReference type="Proteomes" id="UP000003394"/>
    </source>
</evidence>
<dbReference type="InterPro" id="IPR037873">
    <property type="entry name" value="BamE-like"/>
</dbReference>
<dbReference type="Gene3D" id="3.30.1330.60">
    <property type="entry name" value="OmpA-like domain"/>
    <property type="match status" value="1"/>
</dbReference>
<dbReference type="EMBL" id="ACFT01000002">
    <property type="protein sequence ID" value="EEF16095.1"/>
    <property type="molecule type" value="Genomic_DNA"/>
</dbReference>
<dbReference type="RefSeq" id="WP_005817666.1">
    <property type="nucleotide sequence ID" value="NZ_ACFT01000002.1"/>
</dbReference>
<keyword evidence="2 6" id="KW-0732">Signal</keyword>
<evidence type="ECO:0000256" key="5">
    <source>
        <dbReference type="PROSITE-ProRule" id="PRU00473"/>
    </source>
</evidence>
<dbReference type="CDD" id="cd07185">
    <property type="entry name" value="OmpA_C-like"/>
    <property type="match status" value="1"/>
</dbReference>
<proteinExistence type="predicted"/>
<accession>A0ABP2DME1</accession>
<dbReference type="PANTHER" id="PTHR30329:SF21">
    <property type="entry name" value="LIPOPROTEIN YIAD-RELATED"/>
    <property type="match status" value="1"/>
</dbReference>
<comment type="subcellular location">
    <subcellularLocation>
        <location evidence="1">Cell outer membrane</location>
    </subcellularLocation>
</comment>
<dbReference type="InterPro" id="IPR006664">
    <property type="entry name" value="OMP_bac"/>
</dbReference>
<comment type="caution">
    <text evidence="8">The sequence shown here is derived from an EMBL/GenBank/DDBJ whole genome shotgun (WGS) entry which is preliminary data.</text>
</comment>
<organism evidence="8 9">
    <name type="scientific">Actinobacillus minor 202</name>
    <dbReference type="NCBI Taxonomy" id="591023"/>
    <lineage>
        <taxon>Bacteria</taxon>
        <taxon>Pseudomonadati</taxon>
        <taxon>Pseudomonadota</taxon>
        <taxon>Gammaproteobacteria</taxon>
        <taxon>Pasteurellales</taxon>
        <taxon>Pasteurellaceae</taxon>
        <taxon>Actinobacillus</taxon>
    </lineage>
</organism>
<evidence type="ECO:0000256" key="1">
    <source>
        <dbReference type="ARBA" id="ARBA00004442"/>
    </source>
</evidence>
<dbReference type="PROSITE" id="PS51257">
    <property type="entry name" value="PROKAR_LIPOPROTEIN"/>
    <property type="match status" value="1"/>
</dbReference>
<dbReference type="PROSITE" id="PS51123">
    <property type="entry name" value="OMPA_2"/>
    <property type="match status" value="1"/>
</dbReference>
<evidence type="ECO:0000256" key="2">
    <source>
        <dbReference type="ARBA" id="ARBA00022729"/>
    </source>
</evidence>
<dbReference type="InterPro" id="IPR050330">
    <property type="entry name" value="Bact_OuterMem_StrucFunc"/>
</dbReference>
<dbReference type="SUPFAM" id="SSF103088">
    <property type="entry name" value="OmpA-like"/>
    <property type="match status" value="1"/>
</dbReference>
<keyword evidence="3 5" id="KW-0472">Membrane</keyword>
<dbReference type="InterPro" id="IPR007450">
    <property type="entry name" value="BamE_dom"/>
</dbReference>
<keyword evidence="8" id="KW-0449">Lipoprotein</keyword>
<keyword evidence="4" id="KW-0998">Cell outer membrane</keyword>
<dbReference type="PANTHER" id="PTHR30329">
    <property type="entry name" value="STATOR ELEMENT OF FLAGELLAR MOTOR COMPLEX"/>
    <property type="match status" value="1"/>
</dbReference>
<reference evidence="8 9" key="1">
    <citation type="journal article" date="2010" name="Vet. Microbiol.">
        <title>Production of haemolysins by strains of the Actinobacillus minor/porcitonsillarum complex.</title>
        <authorList>
            <person name="Arya G."/>
            <person name="Niven D.F."/>
        </authorList>
    </citation>
    <scope>NUCLEOTIDE SEQUENCE [LARGE SCALE GENOMIC DNA]</scope>
    <source>
        <strain evidence="9">strain 202</strain>
    </source>
</reference>
<dbReference type="PRINTS" id="PR01021">
    <property type="entry name" value="OMPADOMAIN"/>
</dbReference>
<feature type="signal peptide" evidence="6">
    <location>
        <begin position="1"/>
        <end position="19"/>
    </location>
</feature>
<evidence type="ECO:0000256" key="6">
    <source>
        <dbReference type="SAM" id="SignalP"/>
    </source>
</evidence>
<dbReference type="InterPro" id="IPR036737">
    <property type="entry name" value="OmpA-like_sf"/>
</dbReference>
<evidence type="ECO:0000256" key="3">
    <source>
        <dbReference type="ARBA" id="ARBA00023136"/>
    </source>
</evidence>
<dbReference type="Pfam" id="PF04355">
    <property type="entry name" value="BamE"/>
    <property type="match status" value="1"/>
</dbReference>
<name>A0ABP2DME1_9PAST</name>
<feature type="chain" id="PRO_5045076803" evidence="6">
    <location>
        <begin position="20"/>
        <end position="294"/>
    </location>
</feature>
<sequence length="294" mass="32858">MKTALKLTALATLATLLTACGNLSNVSDKGTTDNPIFPTLEQTKFNHDGTQVGSWVNWANVRQIERGMNKDQLYNLIGRPHFSEGLYGVREWDYAFNYRENGVHKICQYKVLFDKNMNAQTFLWYPNGCHSDHTFNINSDFLFDFDKDSLTAEGVRTVNALADKLKSLPVKSIVVEGYTDRMGTVEYNLDLSQRRANTVKAELQRLGVTTELNAVGYGKANQVKHCDGNDQAAKDCLRPNRRVVVKAQGVEMNASSSEKIAGQIGPAPLYDDKYPYSPHITGNPYPTIPAQNLQ</sequence>
<evidence type="ECO:0000256" key="4">
    <source>
        <dbReference type="ARBA" id="ARBA00023237"/>
    </source>
</evidence>
<dbReference type="Pfam" id="PF00691">
    <property type="entry name" value="OmpA"/>
    <property type="match status" value="1"/>
</dbReference>
<dbReference type="Gene3D" id="3.30.1450.10">
    <property type="match status" value="1"/>
</dbReference>
<evidence type="ECO:0000259" key="7">
    <source>
        <dbReference type="PROSITE" id="PS51123"/>
    </source>
</evidence>